<dbReference type="InterPro" id="IPR052513">
    <property type="entry name" value="Thioester_dehydratase-like"/>
</dbReference>
<reference evidence="3 4" key="1">
    <citation type="journal article" date="2005" name="Arch. Microbiol.">
        <title>The genome sequence of an anaerobic aromatic-degrading denitrifying bacterium, strain EbN1.</title>
        <authorList>
            <person name="Rabus R."/>
            <person name="Kube M."/>
            <person name="Heider J."/>
            <person name="Beck A."/>
            <person name="Heitmann K."/>
            <person name="Widdel F."/>
            <person name="Reinhardt R."/>
        </authorList>
    </citation>
    <scope>NUCLEOTIDE SEQUENCE [LARGE SCALE GENOMIC DNA]</scope>
    <source>
        <strain evidence="3 4">EbN1</strain>
    </source>
</reference>
<dbReference type="SUPFAM" id="SSF50249">
    <property type="entry name" value="Nucleic acid-binding proteins"/>
    <property type="match status" value="1"/>
</dbReference>
<dbReference type="Gene3D" id="6.10.30.10">
    <property type="match status" value="1"/>
</dbReference>
<dbReference type="AlphaFoldDB" id="Q5P013"/>
<evidence type="ECO:0000259" key="1">
    <source>
        <dbReference type="Pfam" id="PF01796"/>
    </source>
</evidence>
<dbReference type="InterPro" id="IPR012340">
    <property type="entry name" value="NA-bd_OB-fold"/>
</dbReference>
<dbReference type="InterPro" id="IPR002878">
    <property type="entry name" value="ChsH2_C"/>
</dbReference>
<evidence type="ECO:0000313" key="4">
    <source>
        <dbReference type="Proteomes" id="UP000006552"/>
    </source>
</evidence>
<protein>
    <recommendedName>
        <fullName evidence="5">DNA-binding protein</fullName>
    </recommendedName>
</protein>
<dbReference type="PANTHER" id="PTHR34075:SF5">
    <property type="entry name" value="BLR3430 PROTEIN"/>
    <property type="match status" value="1"/>
</dbReference>
<dbReference type="Pfam" id="PF01796">
    <property type="entry name" value="OB_ChsH2_C"/>
    <property type="match status" value="1"/>
</dbReference>
<dbReference type="PANTHER" id="PTHR34075">
    <property type="entry name" value="BLR3430 PROTEIN"/>
    <property type="match status" value="1"/>
</dbReference>
<evidence type="ECO:0000259" key="2">
    <source>
        <dbReference type="Pfam" id="PF12172"/>
    </source>
</evidence>
<evidence type="ECO:0008006" key="5">
    <source>
        <dbReference type="Google" id="ProtNLM"/>
    </source>
</evidence>
<dbReference type="Pfam" id="PF12172">
    <property type="entry name" value="zf-ChsH2"/>
    <property type="match status" value="1"/>
</dbReference>
<dbReference type="KEGG" id="eba:ebB200"/>
<dbReference type="OrthoDB" id="5514845at2"/>
<gene>
    <name evidence="3" type="ORF">ebB200</name>
</gene>
<name>Q5P013_AROAE</name>
<dbReference type="eggNOG" id="COG1545">
    <property type="taxonomic scope" value="Bacteria"/>
</dbReference>
<proteinExistence type="predicted"/>
<dbReference type="RefSeq" id="WP_011239016.1">
    <property type="nucleotide sequence ID" value="NC_006513.1"/>
</dbReference>
<accession>Q5P013</accession>
<keyword evidence="4" id="KW-1185">Reference proteome</keyword>
<organism evidence="3 4">
    <name type="scientific">Aromatoleum aromaticum (strain DSM 19018 / LMG 30748 / EbN1)</name>
    <name type="common">Azoarcus sp. (strain EbN1)</name>
    <dbReference type="NCBI Taxonomy" id="76114"/>
    <lineage>
        <taxon>Bacteria</taxon>
        <taxon>Pseudomonadati</taxon>
        <taxon>Pseudomonadota</taxon>
        <taxon>Betaproteobacteria</taxon>
        <taxon>Rhodocyclales</taxon>
        <taxon>Rhodocyclaceae</taxon>
        <taxon>Aromatoleum</taxon>
    </lineage>
</organism>
<feature type="domain" description="ChsH2 rubredoxin-like zinc ribbon" evidence="2">
    <location>
        <begin position="21"/>
        <end position="56"/>
    </location>
</feature>
<dbReference type="Proteomes" id="UP000006552">
    <property type="component" value="Chromosome"/>
</dbReference>
<feature type="domain" description="ChsH2 C-terminal OB-fold" evidence="1">
    <location>
        <begin position="58"/>
        <end position="116"/>
    </location>
</feature>
<evidence type="ECO:0000313" key="3">
    <source>
        <dbReference type="EMBL" id="CAI09351.1"/>
    </source>
</evidence>
<dbReference type="HOGENOM" id="CLU_119412_1_0_4"/>
<sequence length="130" mass="14336">MTTVNRKIAAPRPHPETEPFWQAATEGKLLLKKCGDCDEVHFYPRAICPHCLSDRTEWITSSGRGKVYSYSTMGKEDAAYTLAYVTLDEGVTMLTNLVDCDPKSLRIGLDVNVVFKPSDGGPPVPMFTPA</sequence>
<dbReference type="STRING" id="76114.ebB200"/>
<dbReference type="EMBL" id="CR555306">
    <property type="protein sequence ID" value="CAI09351.1"/>
    <property type="molecule type" value="Genomic_DNA"/>
</dbReference>
<dbReference type="InterPro" id="IPR022002">
    <property type="entry name" value="ChsH2_Znr"/>
</dbReference>